<proteinExistence type="predicted"/>
<dbReference type="PROSITE" id="PS00509">
    <property type="entry name" value="RAS_GTPASE_ACTIV_1"/>
    <property type="match status" value="1"/>
</dbReference>
<dbReference type="PROSITE" id="PS50018">
    <property type="entry name" value="RAS_GTPASE_ACTIV_2"/>
    <property type="match status" value="1"/>
</dbReference>
<dbReference type="Gene3D" id="1.10.506.10">
    <property type="entry name" value="GTPase Activation - p120gap, domain 1"/>
    <property type="match status" value="2"/>
</dbReference>
<feature type="region of interest" description="Disordered" evidence="2">
    <location>
        <begin position="646"/>
        <end position="674"/>
    </location>
</feature>
<evidence type="ECO:0000313" key="4">
    <source>
        <dbReference type="EMBL" id="NDV29948.1"/>
    </source>
</evidence>
<protein>
    <recommendedName>
        <fullName evidence="3">Ras-GAP domain-containing protein</fullName>
    </recommendedName>
</protein>
<organism evidence="4">
    <name type="scientific">Arcella intermedia</name>
    <dbReference type="NCBI Taxonomy" id="1963864"/>
    <lineage>
        <taxon>Eukaryota</taxon>
        <taxon>Amoebozoa</taxon>
        <taxon>Tubulinea</taxon>
        <taxon>Elardia</taxon>
        <taxon>Arcellinida</taxon>
        <taxon>Sphaerothecina</taxon>
        <taxon>Arcellidae</taxon>
        <taxon>Arcella</taxon>
    </lineage>
</organism>
<evidence type="ECO:0000259" key="3">
    <source>
        <dbReference type="PROSITE" id="PS50018"/>
    </source>
</evidence>
<dbReference type="InterPro" id="IPR039360">
    <property type="entry name" value="Ras_GTPase"/>
</dbReference>
<dbReference type="Pfam" id="PF00616">
    <property type="entry name" value="RasGAP"/>
    <property type="match status" value="1"/>
</dbReference>
<feature type="domain" description="Ras-GAP" evidence="3">
    <location>
        <begin position="249"/>
        <end position="450"/>
    </location>
</feature>
<dbReference type="PANTHER" id="PTHR10194">
    <property type="entry name" value="RAS GTPASE-ACTIVATING PROTEINS"/>
    <property type="match status" value="1"/>
</dbReference>
<dbReference type="SUPFAM" id="SSF48350">
    <property type="entry name" value="GTPase activation domain, GAP"/>
    <property type="match status" value="1"/>
</dbReference>
<accession>A0A6B2KZB8</accession>
<keyword evidence="1" id="KW-0343">GTPase activation</keyword>
<dbReference type="AlphaFoldDB" id="A0A6B2KZB8"/>
<dbReference type="InterPro" id="IPR023152">
    <property type="entry name" value="RasGAP_CS"/>
</dbReference>
<dbReference type="GO" id="GO:0005096">
    <property type="term" value="F:GTPase activator activity"/>
    <property type="evidence" value="ECO:0007669"/>
    <property type="project" value="UniProtKB-KW"/>
</dbReference>
<evidence type="ECO:0000256" key="1">
    <source>
        <dbReference type="ARBA" id="ARBA00022468"/>
    </source>
</evidence>
<dbReference type="EMBL" id="GIBP01000979">
    <property type="protein sequence ID" value="NDV29948.1"/>
    <property type="molecule type" value="Transcribed_RNA"/>
</dbReference>
<dbReference type="PANTHER" id="PTHR10194:SF60">
    <property type="entry name" value="RAS GTPASE-ACTIVATING PROTEIN RASKOL"/>
    <property type="match status" value="1"/>
</dbReference>
<dbReference type="InterPro" id="IPR001936">
    <property type="entry name" value="RasGAP_dom"/>
</dbReference>
<reference evidence="4" key="1">
    <citation type="journal article" date="2020" name="J. Eukaryot. Microbiol.">
        <title>De novo Sequencing, Assembly and Annotation of the Transcriptome for the Free-Living Testate Amoeba Arcella intermedia.</title>
        <authorList>
            <person name="Ribeiro G.M."/>
            <person name="Porfirio-Sousa A.L."/>
            <person name="Maurer-Alcala X.X."/>
            <person name="Katz L.A."/>
            <person name="Lahr D.J.G."/>
        </authorList>
    </citation>
    <scope>NUCLEOTIDE SEQUENCE</scope>
</reference>
<evidence type="ECO:0000256" key="2">
    <source>
        <dbReference type="SAM" id="MobiDB-lite"/>
    </source>
</evidence>
<dbReference type="SMART" id="SM00323">
    <property type="entry name" value="RasGAP"/>
    <property type="match status" value="1"/>
</dbReference>
<dbReference type="InterPro" id="IPR008936">
    <property type="entry name" value="Rho_GTPase_activation_prot"/>
</dbReference>
<name>A0A6B2KZB8_9EUKA</name>
<sequence length="674" mass="76791">MFASVLAGNMEIVRTATVWNQSSPQGYKNPYFYSEWLLPIETSIEHIGVELRDLRKKSNYLIGSVDVPISEKFNSNWYSLKSLSLPGPVHLYLDIKKGQDSSGKDVASVTVQKITRNGKDGCFVVGRYGDLFSKKLFKSDITMSGTWKSPPNWQFEYPTAEEFIILQVFDAFSNDCIGQVTLTHEDIESKGGNNSMWKLEDMPAGSLRIDTKVNVTPVLDDQNYDDLFSLLFEDKMKIIKMTSTTYERKPGRIAESIVRTFEFRRTAVHYLKEILNHEIENTKDPNAIFRNNSLATKSFEIYLKLIALPHLHKMLSGLISDIYKRKKISEMDPTRLDSNMDEKTRIKTLEKNKTQLIETVDLTFKAIFGSIGYLPRSIRIILEEIKKSVKRKFPGDNQVVYSALTGVFFLRFICPAILGPVHYGLQTEHAHATAARELTLITQCIQTITNLTIFGENDSYMVPLNPWVDEQKEAIKKFLDNISELPRTTLDEIPTPHNNINFGKEMAGILQYLDENLELMTKGYSEDPLVSKLTVIIEKLKSMADENTTLTTPYFSVPKPSRPLRSSGLKKILQEGTESESEPVLPLTTPDQETKILTGILLLHQSITLLQTKYAALEQQFNDLQFANDDLVDTINLLSQQKEALQEELQKHKTTKIDQDESQKQKEIKTDQDV</sequence>
<dbReference type="CDD" id="cd04519">
    <property type="entry name" value="RasGAP"/>
    <property type="match status" value="1"/>
</dbReference>